<keyword evidence="2" id="KW-0560">Oxidoreductase</keyword>
<reference evidence="5" key="1">
    <citation type="submission" date="2016-10" db="EMBL/GenBank/DDBJ databases">
        <authorList>
            <person name="Varghese N."/>
            <person name="Submissions S."/>
        </authorList>
    </citation>
    <scope>NUCLEOTIDE SEQUENCE [LARGE SCALE GENOMIC DNA]</scope>
    <source>
        <strain evidence="5">CGMCC 1.8981</strain>
    </source>
</reference>
<dbReference type="RefSeq" id="WP_090508151.1">
    <property type="nucleotide sequence ID" value="NZ_FNWL01000005.1"/>
</dbReference>
<dbReference type="SUPFAM" id="SSF53659">
    <property type="entry name" value="Isocitrate/Isopropylmalate dehydrogenase-like"/>
    <property type="match status" value="1"/>
</dbReference>
<dbReference type="GO" id="GO:0004449">
    <property type="term" value="F:isocitrate dehydrogenase (NAD+) activity"/>
    <property type="evidence" value="ECO:0007669"/>
    <property type="project" value="TreeGrafter"/>
</dbReference>
<evidence type="ECO:0000256" key="1">
    <source>
        <dbReference type="ARBA" id="ARBA00007769"/>
    </source>
</evidence>
<name>A0A1H6G759_9EURY</name>
<dbReference type="PANTHER" id="PTHR11835:SF34">
    <property type="entry name" value="ISOCITRATE DEHYDROGENASE [NAD] SUBUNIT ALPHA, MITOCHONDRIAL"/>
    <property type="match status" value="1"/>
</dbReference>
<accession>A0A1H6G759</accession>
<dbReference type="PANTHER" id="PTHR11835">
    <property type="entry name" value="DECARBOXYLATING DEHYDROGENASES-ISOCITRATE, ISOPROPYLMALATE, TARTRATE"/>
    <property type="match status" value="1"/>
</dbReference>
<evidence type="ECO:0000259" key="3">
    <source>
        <dbReference type="SMART" id="SM01329"/>
    </source>
</evidence>
<feature type="domain" description="Isopropylmalate dehydrogenase-like" evidence="3">
    <location>
        <begin position="4"/>
        <end position="352"/>
    </location>
</feature>
<dbReference type="OrthoDB" id="6813at2157"/>
<dbReference type="SMART" id="SM01329">
    <property type="entry name" value="Iso_dh"/>
    <property type="match status" value="1"/>
</dbReference>
<dbReference type="Proteomes" id="UP000199112">
    <property type="component" value="Unassembled WGS sequence"/>
</dbReference>
<dbReference type="GO" id="GO:0006099">
    <property type="term" value="P:tricarboxylic acid cycle"/>
    <property type="evidence" value="ECO:0007669"/>
    <property type="project" value="TreeGrafter"/>
</dbReference>
<sequence length="356" mass="37997">MTTSVCVFEGDGAAPEAVAPTVELLESLVPEIRFETPSVEQFANVLDRGDIPDPLRERIDDADAVFFGAASDRHVPILRYLRYELDGGLPANARPVRSLEGAASPLEHTDEINYVVVRQNLEGLYAGIEGNIADLDGLVPPADSHGLDRDVSMTDGRYALRPITAVQVRWLARFACDLAERRSNEDTVPQLTCATKSNVLPETDGLFERTVESVAADSSTQYEHVHADAVGELLVTDPERFDVLVAPNLAGDLLSDVAAGTVGGLGLAPSGCYGPESAYFEPVHGTAPDLRGESSINPTATLLSAVMLLEYLERESAAKALQNAIERVYLEGVALTPDQGGSSTTDELIAAVAARL</sequence>
<evidence type="ECO:0000313" key="5">
    <source>
        <dbReference type="Proteomes" id="UP000199112"/>
    </source>
</evidence>
<dbReference type="AlphaFoldDB" id="A0A1H6G759"/>
<protein>
    <submittedName>
        <fullName evidence="4">3-isopropylmalate dehydrogenase</fullName>
    </submittedName>
</protein>
<keyword evidence="5" id="KW-1185">Reference proteome</keyword>
<dbReference type="Gene3D" id="3.40.718.10">
    <property type="entry name" value="Isopropylmalate Dehydrogenase"/>
    <property type="match status" value="1"/>
</dbReference>
<evidence type="ECO:0000313" key="4">
    <source>
        <dbReference type="EMBL" id="SEH17824.1"/>
    </source>
</evidence>
<dbReference type="EMBL" id="FNWL01000005">
    <property type="protein sequence ID" value="SEH17824.1"/>
    <property type="molecule type" value="Genomic_DNA"/>
</dbReference>
<gene>
    <name evidence="4" type="ORF">SAMN04487967_3399</name>
</gene>
<evidence type="ECO:0000256" key="2">
    <source>
        <dbReference type="ARBA" id="ARBA00023002"/>
    </source>
</evidence>
<proteinExistence type="inferred from homology"/>
<dbReference type="GO" id="GO:0006102">
    <property type="term" value="P:isocitrate metabolic process"/>
    <property type="evidence" value="ECO:0007669"/>
    <property type="project" value="TreeGrafter"/>
</dbReference>
<dbReference type="InterPro" id="IPR024084">
    <property type="entry name" value="IsoPropMal-DH-like_dom"/>
</dbReference>
<organism evidence="4 5">
    <name type="scientific">Natronorubrum sediminis</name>
    <dbReference type="NCBI Taxonomy" id="640943"/>
    <lineage>
        <taxon>Archaea</taxon>
        <taxon>Methanobacteriati</taxon>
        <taxon>Methanobacteriota</taxon>
        <taxon>Stenosarchaea group</taxon>
        <taxon>Halobacteria</taxon>
        <taxon>Halobacteriales</taxon>
        <taxon>Natrialbaceae</taxon>
        <taxon>Natronorubrum</taxon>
    </lineage>
</organism>
<dbReference type="Pfam" id="PF00180">
    <property type="entry name" value="Iso_dh"/>
    <property type="match status" value="1"/>
</dbReference>
<comment type="similarity">
    <text evidence="1">Belongs to the isocitrate and isopropylmalate dehydrogenases family.</text>
</comment>